<sequence>MTGLQNFDVDSPLGRMLFDCVSLTILLLSVSTGTVIGEAMGLDAVRWDSGFACLMIPGLAERLLLTLTEQLRVQRSCVQTRLQPQLNWPFNCTRPAVTGGSRSHDFGSLARSALGGVYMIRNHWSTPHSPGSVGSTGRGEQASERGRVHSVIGGPIAEIFKAVIDFSVNIGVTACSDYYDERMLLEIALNYLSKNAWFVWFWTAIMIEVEVRICMPFQLIWCCALTAGLTTPR</sequence>
<proteinExistence type="predicted"/>
<accession>A0AAD6V2K6</accession>
<evidence type="ECO:0000313" key="1">
    <source>
        <dbReference type="EMBL" id="KAJ7200563.1"/>
    </source>
</evidence>
<name>A0AAD6V2K6_9AGAR</name>
<reference evidence="1" key="1">
    <citation type="submission" date="2023-03" db="EMBL/GenBank/DDBJ databases">
        <title>Massive genome expansion in bonnet fungi (Mycena s.s.) driven by repeated elements and novel gene families across ecological guilds.</title>
        <authorList>
            <consortium name="Lawrence Berkeley National Laboratory"/>
            <person name="Harder C.B."/>
            <person name="Miyauchi S."/>
            <person name="Viragh M."/>
            <person name="Kuo A."/>
            <person name="Thoen E."/>
            <person name="Andreopoulos B."/>
            <person name="Lu D."/>
            <person name="Skrede I."/>
            <person name="Drula E."/>
            <person name="Henrissat B."/>
            <person name="Morin E."/>
            <person name="Kohler A."/>
            <person name="Barry K."/>
            <person name="LaButti K."/>
            <person name="Morin E."/>
            <person name="Salamov A."/>
            <person name="Lipzen A."/>
            <person name="Mereny Z."/>
            <person name="Hegedus B."/>
            <person name="Baldrian P."/>
            <person name="Stursova M."/>
            <person name="Weitz H."/>
            <person name="Taylor A."/>
            <person name="Grigoriev I.V."/>
            <person name="Nagy L.G."/>
            <person name="Martin F."/>
            <person name="Kauserud H."/>
        </authorList>
    </citation>
    <scope>NUCLEOTIDE SEQUENCE</scope>
    <source>
        <strain evidence="1">9144</strain>
    </source>
</reference>
<keyword evidence="2" id="KW-1185">Reference proteome</keyword>
<gene>
    <name evidence="1" type="ORF">GGX14DRAFT_659864</name>
</gene>
<dbReference type="AlphaFoldDB" id="A0AAD6V2K6"/>
<organism evidence="1 2">
    <name type="scientific">Mycena pura</name>
    <dbReference type="NCBI Taxonomy" id="153505"/>
    <lineage>
        <taxon>Eukaryota</taxon>
        <taxon>Fungi</taxon>
        <taxon>Dikarya</taxon>
        <taxon>Basidiomycota</taxon>
        <taxon>Agaricomycotina</taxon>
        <taxon>Agaricomycetes</taxon>
        <taxon>Agaricomycetidae</taxon>
        <taxon>Agaricales</taxon>
        <taxon>Marasmiineae</taxon>
        <taxon>Mycenaceae</taxon>
        <taxon>Mycena</taxon>
    </lineage>
</organism>
<comment type="caution">
    <text evidence="1">The sequence shown here is derived from an EMBL/GenBank/DDBJ whole genome shotgun (WGS) entry which is preliminary data.</text>
</comment>
<dbReference type="EMBL" id="JARJCW010000062">
    <property type="protein sequence ID" value="KAJ7200563.1"/>
    <property type="molecule type" value="Genomic_DNA"/>
</dbReference>
<dbReference type="Proteomes" id="UP001219525">
    <property type="component" value="Unassembled WGS sequence"/>
</dbReference>
<evidence type="ECO:0000313" key="2">
    <source>
        <dbReference type="Proteomes" id="UP001219525"/>
    </source>
</evidence>
<protein>
    <submittedName>
        <fullName evidence="1">Uncharacterized protein</fullName>
    </submittedName>
</protein>